<keyword evidence="2 5" id="KW-0285">Flavoprotein</keyword>
<organism evidence="7 8">
    <name type="scientific">Tsukamurella soli</name>
    <dbReference type="NCBI Taxonomy" id="644556"/>
    <lineage>
        <taxon>Bacteria</taxon>
        <taxon>Bacillati</taxon>
        <taxon>Actinomycetota</taxon>
        <taxon>Actinomycetes</taxon>
        <taxon>Mycobacteriales</taxon>
        <taxon>Tsukamurellaceae</taxon>
        <taxon>Tsukamurella</taxon>
    </lineage>
</organism>
<dbReference type="PANTHER" id="PTHR43425:SF2">
    <property type="entry name" value="OXYGEN-INSENSITIVE NADPH NITROREDUCTASE"/>
    <property type="match status" value="1"/>
</dbReference>
<evidence type="ECO:0000313" key="8">
    <source>
        <dbReference type="Proteomes" id="UP001500635"/>
    </source>
</evidence>
<dbReference type="Proteomes" id="UP001500635">
    <property type="component" value="Unassembled WGS sequence"/>
</dbReference>
<comment type="similarity">
    <text evidence="1 5">Belongs to the flavin oxidoreductase frp family.</text>
</comment>
<evidence type="ECO:0000313" key="7">
    <source>
        <dbReference type="EMBL" id="GAA4396320.1"/>
    </source>
</evidence>
<protein>
    <submittedName>
        <fullName evidence="7">NADPH-dependent oxidoreductase</fullName>
    </submittedName>
</protein>
<keyword evidence="5" id="KW-0521">NADP</keyword>
<dbReference type="EMBL" id="BAABFR010000048">
    <property type="protein sequence ID" value="GAA4396320.1"/>
    <property type="molecule type" value="Genomic_DNA"/>
</dbReference>
<dbReference type="SUPFAM" id="SSF55469">
    <property type="entry name" value="FMN-dependent nitroreductase-like"/>
    <property type="match status" value="1"/>
</dbReference>
<accession>A0ABP8JUU5</accession>
<dbReference type="InterPro" id="IPR000415">
    <property type="entry name" value="Nitroreductase-like"/>
</dbReference>
<dbReference type="Pfam" id="PF00881">
    <property type="entry name" value="Nitroreductase"/>
    <property type="match status" value="1"/>
</dbReference>
<keyword evidence="4 5" id="KW-0560">Oxidoreductase</keyword>
<dbReference type="PANTHER" id="PTHR43425">
    <property type="entry name" value="OXYGEN-INSENSITIVE NADPH NITROREDUCTASE"/>
    <property type="match status" value="1"/>
</dbReference>
<keyword evidence="8" id="KW-1185">Reference proteome</keyword>
<gene>
    <name evidence="7" type="ORF">GCM10023147_30500</name>
</gene>
<reference evidence="8" key="1">
    <citation type="journal article" date="2019" name="Int. J. Syst. Evol. Microbiol.">
        <title>The Global Catalogue of Microorganisms (GCM) 10K type strain sequencing project: providing services to taxonomists for standard genome sequencing and annotation.</title>
        <authorList>
            <consortium name="The Broad Institute Genomics Platform"/>
            <consortium name="The Broad Institute Genome Sequencing Center for Infectious Disease"/>
            <person name="Wu L."/>
            <person name="Ma J."/>
        </authorList>
    </citation>
    <scope>NUCLEOTIDE SEQUENCE [LARGE SCALE GENOMIC DNA]</scope>
    <source>
        <strain evidence="8">JCM 17688</strain>
    </source>
</reference>
<dbReference type="PIRSF" id="PIRSF005426">
    <property type="entry name" value="Frp"/>
    <property type="match status" value="1"/>
</dbReference>
<evidence type="ECO:0000256" key="3">
    <source>
        <dbReference type="ARBA" id="ARBA00022643"/>
    </source>
</evidence>
<comment type="caution">
    <text evidence="7">The sequence shown here is derived from an EMBL/GenBank/DDBJ whole genome shotgun (WGS) entry which is preliminary data.</text>
</comment>
<keyword evidence="3 5" id="KW-0288">FMN</keyword>
<feature type="domain" description="Nitroreductase" evidence="6">
    <location>
        <begin position="46"/>
        <end position="195"/>
    </location>
</feature>
<proteinExistence type="inferred from homology"/>
<evidence type="ECO:0000256" key="4">
    <source>
        <dbReference type="ARBA" id="ARBA00023002"/>
    </source>
</evidence>
<dbReference type="InterPro" id="IPR016446">
    <property type="entry name" value="Flavin_OxRdtase_Frp"/>
</dbReference>
<dbReference type="InterPro" id="IPR029479">
    <property type="entry name" value="Nitroreductase"/>
</dbReference>
<evidence type="ECO:0000259" key="6">
    <source>
        <dbReference type="Pfam" id="PF00881"/>
    </source>
</evidence>
<dbReference type="Gene3D" id="3.40.109.10">
    <property type="entry name" value="NADH Oxidase"/>
    <property type="match status" value="1"/>
</dbReference>
<evidence type="ECO:0000256" key="2">
    <source>
        <dbReference type="ARBA" id="ARBA00022630"/>
    </source>
</evidence>
<name>A0ABP8JUU5_9ACTN</name>
<sequence length="283" mass="31048">MVAPRFTRAHNSTMTVTRHPVAVRYRDPDLTSLRRTSATIELQLAHRSVRSFLDSPVGDDELTAIVAAAQSAATSSNLQAWSVIAVRDPRRRARLAQLVGDQDAVRQAPLFLVWLADLGRAARLAEALDSPLEAPEYLESTILGFVDAALAAQNAALAAESLGLGTVFVGAVRNHPDRIADELHLPDRVFAAFGLAVGVPDPDEAAGVKPRLPQRAVLHHEVYDTAADTAIDTYDRRLAGYNAEYRRDAGWIEPVLARLRDRDSLKGRHLLREHLTRRGLPSR</sequence>
<evidence type="ECO:0000256" key="1">
    <source>
        <dbReference type="ARBA" id="ARBA00008366"/>
    </source>
</evidence>
<evidence type="ECO:0000256" key="5">
    <source>
        <dbReference type="PIRNR" id="PIRNR005426"/>
    </source>
</evidence>